<comment type="subcellular location">
    <subcellularLocation>
        <location evidence="2">Secreted</location>
    </subcellularLocation>
</comment>
<evidence type="ECO:0000256" key="1">
    <source>
        <dbReference type="ARBA" id="ARBA00001947"/>
    </source>
</evidence>
<evidence type="ECO:0000259" key="14">
    <source>
        <dbReference type="PROSITE" id="PS52035"/>
    </source>
</evidence>
<evidence type="ECO:0000256" key="2">
    <source>
        <dbReference type="ARBA" id="ARBA00004613"/>
    </source>
</evidence>
<keyword evidence="6" id="KW-0645">Protease</keyword>
<keyword evidence="10" id="KW-0862">Zinc</keyword>
<keyword evidence="5 15" id="KW-0121">Carboxypeptidase</keyword>
<dbReference type="PANTHER" id="PTHR11705:SF71">
    <property type="entry name" value="CARBOXYPEPTIDASE A2"/>
    <property type="match status" value="1"/>
</dbReference>
<comment type="cofactor">
    <cofactor evidence="1">
        <name>Zn(2+)</name>
        <dbReference type="ChEBI" id="CHEBI:29105"/>
    </cofactor>
</comment>
<accession>A0ABQ8LDF9</accession>
<sequence length="1182" mass="135300">MKENYRRVHSQNMRVYLAVFALLAAVHCKELFNGGQVLRIHAESEDHIQILKELQRDVDSGLDFWTHAVSTERPVDIRVPHARLYALKNFLKENNIPFTVMINNVQELLEREREEMLGNAEMERKTKSLNFAAYHDLETIYNFMDTLVADHSNLISKVNIGSTYENRPMYVLKFSTGGEKKPAIWIDAGIHAREWISHATAVWLADREFYRFWRKSRSATSNPKCHGVDLNRNWDAEFSGPGASDDPCAEDYRGPSAQSEIEVKNIANFIMDHGNFKSFMSLHAYMQLLMYPYGYVGTDAPDRTELHDVATQANKALNSWHGTLRDTGEYGFLLPADQIVSTARETWYALRYIMQYRSLHDRNLQQRSLPERENMRLYVAVFALLAAVHCEELFNGDQVLRIHAESEDHIQILKELERDVDSGLDFWTHAVSTERPVDIRVPYSSSYTVKNFLKENNISFTVMISNVQKLLVREREEMVRNAEMERKTKNFNFAAYHDLETIYNFMDTLVNHSKLISKVKIGSTYENRPMYVLKFSTGGVKRPAVWIDAGIHAREWISHATAVWLANQIATDFKENRAPVPSILSQMDIYLMIVANPDGYVFTHHYFSPLHRFWSKSRSMTSIPSCLGVDLNRNWDAVFGGPGASDDPCAENYRGPFAQSEIEVKNIANFIMKHANFKSFITLHSYMQLLMYPYGYIGLDAPDWPEIHDAAIQANKALNSWHGTVYKVGSIFHVNEQASGTSVDWAYLRGIKYSYAFELRDTGEYGFLLPADQIVSTARETWFALRYIMKYRSFPEQKNMRLYLAIFALLAAVHCEELFNGDQVLRIHAESEDHIQILKELEEDVVNSGLDFWTHGVSTERPVDIRVPHARLYAVKDFLKENNIPFTVMISNVQELLEKEKAEMVSNAKMERSTKNFNFGAYHDLDTLYSFMDTLVASHPNLITKLNIGNSYENRPMYALKFSTGGVNRPAIWIDAGIHSREWVTQASAVWIANKIASDYGVDPSVTSVLGQMDIYLTIVTNPDGYNRMWRKTRSVNSGSSCRGVDPNRNWDAGFGGPGASKDPCSDSYHGPYANSEVEVKNVVDLITGHGNFKSFISVHAYSQLLMYPYGYQCTDVPDMSELHSVGTAAIQELTSLYNTRYQLRDTGFYGFLLPAEQIIPTAEETWLGLKHIIEYVHNHPY</sequence>
<dbReference type="SUPFAM" id="SSF54897">
    <property type="entry name" value="Protease propeptides/inhibitors"/>
    <property type="match status" value="3"/>
</dbReference>
<evidence type="ECO:0000256" key="9">
    <source>
        <dbReference type="ARBA" id="ARBA00022801"/>
    </source>
</evidence>
<feature type="domain" description="Peptidase M14" evidence="14">
    <location>
        <begin position="495"/>
        <end position="792"/>
    </location>
</feature>
<reference evidence="15 16" key="1">
    <citation type="submission" date="2022-01" db="EMBL/GenBank/DDBJ databases">
        <title>A high-quality chromosome-level genome assembly of rohu carp, Labeo rohita.</title>
        <authorList>
            <person name="Arick M.A. II"/>
            <person name="Hsu C.-Y."/>
            <person name="Magbanua Z."/>
            <person name="Pechanova O."/>
            <person name="Grover C."/>
            <person name="Miller E."/>
            <person name="Thrash A."/>
            <person name="Ezzel L."/>
            <person name="Alam S."/>
            <person name="Benzie J."/>
            <person name="Hamilton M."/>
            <person name="Karsi A."/>
            <person name="Lawrence M.L."/>
            <person name="Peterson D.G."/>
        </authorList>
    </citation>
    <scope>NUCLEOTIDE SEQUENCE [LARGE SCALE GENOMIC DNA]</scope>
    <source>
        <strain evidence="16">BAU-BD-2019</strain>
        <tissue evidence="15">Blood</tissue>
    </source>
</reference>
<evidence type="ECO:0000256" key="4">
    <source>
        <dbReference type="ARBA" id="ARBA00022525"/>
    </source>
</evidence>
<evidence type="ECO:0000313" key="15">
    <source>
        <dbReference type="EMBL" id="KAI2648420.1"/>
    </source>
</evidence>
<feature type="domain" description="Peptidase M14" evidence="14">
    <location>
        <begin position="921"/>
        <end position="1177"/>
    </location>
</feature>
<dbReference type="PROSITE" id="PS52035">
    <property type="entry name" value="PEPTIDASE_M14"/>
    <property type="match status" value="3"/>
</dbReference>
<dbReference type="Gene3D" id="3.30.70.340">
    <property type="entry name" value="Metallocarboxypeptidase-like"/>
    <property type="match status" value="3"/>
</dbReference>
<evidence type="ECO:0000256" key="13">
    <source>
        <dbReference type="PROSITE-ProRule" id="PRU01379"/>
    </source>
</evidence>
<comment type="caution">
    <text evidence="15">The sequence shown here is derived from an EMBL/GenBank/DDBJ whole genome shotgun (WGS) entry which is preliminary data.</text>
</comment>
<evidence type="ECO:0000256" key="7">
    <source>
        <dbReference type="ARBA" id="ARBA00022723"/>
    </source>
</evidence>
<feature type="active site" description="Proton donor/acceptor" evidence="13">
    <location>
        <position position="758"/>
    </location>
</feature>
<keyword evidence="9" id="KW-0378">Hydrolase</keyword>
<dbReference type="InterPro" id="IPR000834">
    <property type="entry name" value="Peptidase_M14"/>
</dbReference>
<dbReference type="PANTHER" id="PTHR11705">
    <property type="entry name" value="PROTEASE FAMILY M14 CARBOXYPEPTIDASE A,B"/>
    <property type="match status" value="1"/>
</dbReference>
<dbReference type="InterPro" id="IPR057246">
    <property type="entry name" value="CARBOXYPEPT_ZN_1"/>
</dbReference>
<dbReference type="Gene3D" id="3.40.630.10">
    <property type="entry name" value="Zn peptidases"/>
    <property type="match status" value="4"/>
</dbReference>
<dbReference type="Proteomes" id="UP000830375">
    <property type="component" value="Unassembled WGS sequence"/>
</dbReference>
<dbReference type="InterPro" id="IPR036990">
    <property type="entry name" value="M14A-like_propep"/>
</dbReference>
<dbReference type="PRINTS" id="PR00765">
    <property type="entry name" value="CRBOXYPTASEA"/>
</dbReference>
<dbReference type="InterPro" id="IPR034248">
    <property type="entry name" value="CPA_M14_CPD"/>
</dbReference>
<keyword evidence="11" id="KW-0482">Metalloprotease</keyword>
<evidence type="ECO:0000256" key="5">
    <source>
        <dbReference type="ARBA" id="ARBA00022645"/>
    </source>
</evidence>
<proteinExistence type="inferred from homology"/>
<gene>
    <name evidence="15" type="ORF">H4Q32_018520</name>
</gene>
<dbReference type="SUPFAM" id="SSF53187">
    <property type="entry name" value="Zn-dependent exopeptidases"/>
    <property type="match status" value="3"/>
</dbReference>
<evidence type="ECO:0000256" key="12">
    <source>
        <dbReference type="ARBA" id="ARBA00023157"/>
    </source>
</evidence>
<comment type="caution">
    <text evidence="13">Lacks conserved residue(s) required for the propagation of feature annotation.</text>
</comment>
<evidence type="ECO:0000256" key="6">
    <source>
        <dbReference type="ARBA" id="ARBA00022670"/>
    </source>
</evidence>
<keyword evidence="16" id="KW-1185">Reference proteome</keyword>
<name>A0ABQ8LDF9_LABRO</name>
<dbReference type="InterPro" id="IPR057247">
    <property type="entry name" value="CARBOXYPEPT_ZN_2"/>
</dbReference>
<evidence type="ECO:0000256" key="10">
    <source>
        <dbReference type="ARBA" id="ARBA00022833"/>
    </source>
</evidence>
<dbReference type="Pfam" id="PF02244">
    <property type="entry name" value="Propep_M14"/>
    <property type="match status" value="3"/>
</dbReference>
<dbReference type="SMART" id="SM00631">
    <property type="entry name" value="Zn_pept"/>
    <property type="match status" value="3"/>
</dbReference>
<keyword evidence="8" id="KW-0732">Signal</keyword>
<evidence type="ECO:0000256" key="11">
    <source>
        <dbReference type="ARBA" id="ARBA00023049"/>
    </source>
</evidence>
<organism evidence="15 16">
    <name type="scientific">Labeo rohita</name>
    <name type="common">Indian major carp</name>
    <name type="synonym">Cyprinus rohita</name>
    <dbReference type="NCBI Taxonomy" id="84645"/>
    <lineage>
        <taxon>Eukaryota</taxon>
        <taxon>Metazoa</taxon>
        <taxon>Chordata</taxon>
        <taxon>Craniata</taxon>
        <taxon>Vertebrata</taxon>
        <taxon>Euteleostomi</taxon>
        <taxon>Actinopterygii</taxon>
        <taxon>Neopterygii</taxon>
        <taxon>Teleostei</taxon>
        <taxon>Ostariophysi</taxon>
        <taxon>Cypriniformes</taxon>
        <taxon>Cyprinidae</taxon>
        <taxon>Labeoninae</taxon>
        <taxon>Labeonini</taxon>
        <taxon>Labeo</taxon>
    </lineage>
</organism>
<comment type="similarity">
    <text evidence="3 13">Belongs to the peptidase M14 family.</text>
</comment>
<dbReference type="PROSITE" id="PS00133">
    <property type="entry name" value="CARBOXYPEPT_ZN_2"/>
    <property type="match status" value="3"/>
</dbReference>
<keyword evidence="4" id="KW-0964">Secreted</keyword>
<dbReference type="Pfam" id="PF00246">
    <property type="entry name" value="Peptidase_M14"/>
    <property type="match status" value="4"/>
</dbReference>
<feature type="domain" description="Peptidase M14" evidence="14">
    <location>
        <begin position="133"/>
        <end position="357"/>
    </location>
</feature>
<dbReference type="InterPro" id="IPR003146">
    <property type="entry name" value="M14A_act_pep"/>
</dbReference>
<evidence type="ECO:0000256" key="3">
    <source>
        <dbReference type="ARBA" id="ARBA00005988"/>
    </source>
</evidence>
<dbReference type="CDD" id="cd03870">
    <property type="entry name" value="M14_CPA"/>
    <property type="match status" value="1"/>
</dbReference>
<protein>
    <submittedName>
        <fullName evidence="15">Carboxypeptidase A2</fullName>
    </submittedName>
</protein>
<dbReference type="GO" id="GO:0004180">
    <property type="term" value="F:carboxypeptidase activity"/>
    <property type="evidence" value="ECO:0007669"/>
    <property type="project" value="UniProtKB-KW"/>
</dbReference>
<keyword evidence="7" id="KW-0479">Metal-binding</keyword>
<evidence type="ECO:0000313" key="16">
    <source>
        <dbReference type="Proteomes" id="UP000830375"/>
    </source>
</evidence>
<evidence type="ECO:0000256" key="8">
    <source>
        <dbReference type="ARBA" id="ARBA00022729"/>
    </source>
</evidence>
<keyword evidence="12" id="KW-1015">Disulfide bond</keyword>
<dbReference type="EMBL" id="JACTAM010000025">
    <property type="protein sequence ID" value="KAI2648420.1"/>
    <property type="molecule type" value="Genomic_DNA"/>
</dbReference>
<dbReference type="PROSITE" id="PS00132">
    <property type="entry name" value="CARBOXYPEPT_ZN_1"/>
    <property type="match status" value="3"/>
</dbReference>